<evidence type="ECO:0000256" key="1">
    <source>
        <dbReference type="SAM" id="Phobius"/>
    </source>
</evidence>
<keyword evidence="1" id="KW-1133">Transmembrane helix</keyword>
<dbReference type="RefSeq" id="WP_159455575.1">
    <property type="nucleotide sequence ID" value="NZ_FWZT01000021.1"/>
</dbReference>
<dbReference type="Proteomes" id="UP000192907">
    <property type="component" value="Unassembled WGS sequence"/>
</dbReference>
<accession>A0A1Y6CGY6</accession>
<evidence type="ECO:0000313" key="2">
    <source>
        <dbReference type="EMBL" id="SMF61988.1"/>
    </source>
</evidence>
<feature type="transmembrane region" description="Helical" evidence="1">
    <location>
        <begin position="32"/>
        <end position="47"/>
    </location>
</feature>
<proteinExistence type="predicted"/>
<evidence type="ECO:0000313" key="3">
    <source>
        <dbReference type="Proteomes" id="UP000192907"/>
    </source>
</evidence>
<organism evidence="2 3">
    <name type="scientific">Pseudobacteriovorax antillogorgiicola</name>
    <dbReference type="NCBI Taxonomy" id="1513793"/>
    <lineage>
        <taxon>Bacteria</taxon>
        <taxon>Pseudomonadati</taxon>
        <taxon>Bdellovibrionota</taxon>
        <taxon>Oligoflexia</taxon>
        <taxon>Oligoflexales</taxon>
        <taxon>Pseudobacteriovoracaceae</taxon>
        <taxon>Pseudobacteriovorax</taxon>
    </lineage>
</organism>
<reference evidence="3" key="1">
    <citation type="submission" date="2017-04" db="EMBL/GenBank/DDBJ databases">
        <authorList>
            <person name="Varghese N."/>
            <person name="Submissions S."/>
        </authorList>
    </citation>
    <scope>NUCLEOTIDE SEQUENCE [LARGE SCALE GENOMIC DNA]</scope>
    <source>
        <strain evidence="3">RKEM611</strain>
    </source>
</reference>
<protein>
    <submittedName>
        <fullName evidence="2">Uncharacterized protein</fullName>
    </submittedName>
</protein>
<keyword evidence="3" id="KW-1185">Reference proteome</keyword>
<gene>
    <name evidence="2" type="ORF">SAMN06296036_12113</name>
</gene>
<dbReference type="EMBL" id="FWZT01000021">
    <property type="protein sequence ID" value="SMF61988.1"/>
    <property type="molecule type" value="Genomic_DNA"/>
</dbReference>
<dbReference type="STRING" id="1513793.SAMN06296036_12113"/>
<keyword evidence="1" id="KW-0472">Membrane</keyword>
<name>A0A1Y6CGY6_9BACT</name>
<dbReference type="AlphaFoldDB" id="A0A1Y6CGY6"/>
<keyword evidence="1" id="KW-0812">Transmembrane</keyword>
<sequence>MMKSLETLSSLALTAGALSLLTVISVSWDQPAGFFLMGILGVCYIASQDS</sequence>